<gene>
    <name evidence="1" type="ORF">LX16_4486</name>
</gene>
<dbReference type="PRINTS" id="PR00364">
    <property type="entry name" value="DISEASERSIST"/>
</dbReference>
<dbReference type="Gene3D" id="3.40.50.300">
    <property type="entry name" value="P-loop containing nucleotide triphosphate hydrolases"/>
    <property type="match status" value="1"/>
</dbReference>
<dbReference type="OrthoDB" id="134501at2"/>
<comment type="caution">
    <text evidence="1">The sequence shown here is derived from an EMBL/GenBank/DDBJ whole genome shotgun (WGS) entry which is preliminary data.</text>
</comment>
<dbReference type="Gene3D" id="1.25.40.10">
    <property type="entry name" value="Tetratricopeptide repeat domain"/>
    <property type="match status" value="1"/>
</dbReference>
<dbReference type="PANTHER" id="PTHR47691">
    <property type="entry name" value="REGULATOR-RELATED"/>
    <property type="match status" value="1"/>
</dbReference>
<dbReference type="SUPFAM" id="SSF48452">
    <property type="entry name" value="TPR-like"/>
    <property type="match status" value="1"/>
</dbReference>
<name>A0A562URN0_9ACTN</name>
<dbReference type="InterPro" id="IPR011990">
    <property type="entry name" value="TPR-like_helical_dom_sf"/>
</dbReference>
<dbReference type="SUPFAM" id="SSF52540">
    <property type="entry name" value="P-loop containing nucleoside triphosphate hydrolases"/>
    <property type="match status" value="1"/>
</dbReference>
<dbReference type="InterPro" id="IPR009003">
    <property type="entry name" value="Peptidase_S1_PA"/>
</dbReference>
<sequence>MSASTGVILQDPKSYSVKLQVSETGPTLGTGILVSADGLIVTCVHVLRNGESGSPRIGDTVTVCFPARAGRAAVFAVAELVWLPEGHDDDIACIRTAEPVPSFARPVEALGYTFESLRNRFISYGYRRMEKYHAGVADGVILGEVEAPDGTTLLTEPIQLRSTQINAGMSGAGVLDVERNLVVGIVSEAFFTDSYGKDRDTAWAVNAKVLSLSSLPLELRNEPLPLGHAETPSFDQGLIAQASAAPGHFLEEAPGLLPESIEREPYFQYLNDAYDDDRCKVVGLIGFGGEGKTTIVRHWLDDVLRRAAQPDGVFWWDFGAHPDADQFFDAALRYVTGNRLSAASVSSQGDNMAATVAGMFRRRRFLIILDGLETLQHLQSDEYGAIASGEFRAFLQYMAAPDHGSFLVVTSRAPLIDLAPYTTYQHLAVAPLSVGQGVLLLQRLHITGPIRSMERLVTQWGGHALTLTLLAGYLLRRYGGDCRHLTTLSIPHRHSSQGAKLKAIMSQYDACLTDTERGVLVQCSVFRIPLNSQLVHRFAAEYGSKAAAAETVGYLMATRLVRPIGAEYLSVHPTIRDYYVQDAKKDAEKFARLHEVALRHYQIRLASLAPAESLEQLVPAIEAVHHACGSGEYALALELVEDRLYQGTTAFITNVLNAYDTVLAARSEFFPQGRWELDPMAPDDSARAWILHEVATSLQLLGRPREAAGIFRRALAAFEHREDWHMAAVTCQNLAELYLRLGALAVCDGLVSKCFALAQQADDREDELVAETLRGALLYLKGEGVDALVCFRNALTIAEEATPLPFLYSSSGLKYAEALLELGQVEEADQVSRMNLRICKEASWHADVVQCRIGLADIALRRHEAGIAERGYVEALAAAKRLSRRDVLVVALLGYGRWLLYDAQPLESEVVLKECIKLAALSGYRLSEIDARVAYSDALLALGEAEHALSELTVAEEIAIEIGYGLAVDRIRLAREGYDAGSGS</sequence>
<dbReference type="Proteomes" id="UP000321617">
    <property type="component" value="Unassembled WGS sequence"/>
</dbReference>
<evidence type="ECO:0000313" key="1">
    <source>
        <dbReference type="EMBL" id="TWJ08261.1"/>
    </source>
</evidence>
<dbReference type="Pfam" id="PF13365">
    <property type="entry name" value="Trypsin_2"/>
    <property type="match status" value="1"/>
</dbReference>
<dbReference type="AlphaFoldDB" id="A0A562URN0"/>
<reference evidence="1 2" key="1">
    <citation type="journal article" date="2013" name="Stand. Genomic Sci.">
        <title>Genomic Encyclopedia of Type Strains, Phase I: The one thousand microbial genomes (KMG-I) project.</title>
        <authorList>
            <person name="Kyrpides N.C."/>
            <person name="Woyke T."/>
            <person name="Eisen J.A."/>
            <person name="Garrity G."/>
            <person name="Lilburn T.G."/>
            <person name="Beck B.J."/>
            <person name="Whitman W.B."/>
            <person name="Hugenholtz P."/>
            <person name="Klenk H.P."/>
        </authorList>
    </citation>
    <scope>NUCLEOTIDE SEQUENCE [LARGE SCALE GENOMIC DNA]</scope>
    <source>
        <strain evidence="1 2">DSM 45044</strain>
    </source>
</reference>
<accession>A0A562URN0</accession>
<protein>
    <submittedName>
        <fullName evidence="1">Trypsin-like peptidase</fullName>
    </submittedName>
</protein>
<dbReference type="RefSeq" id="WP_147142664.1">
    <property type="nucleotide sequence ID" value="NZ_BAABIJ010000004.1"/>
</dbReference>
<dbReference type="InterPro" id="IPR027417">
    <property type="entry name" value="P-loop_NTPase"/>
</dbReference>
<proteinExistence type="predicted"/>
<keyword evidence="2" id="KW-1185">Reference proteome</keyword>
<evidence type="ECO:0000313" key="2">
    <source>
        <dbReference type="Proteomes" id="UP000321617"/>
    </source>
</evidence>
<dbReference type="SUPFAM" id="SSF50494">
    <property type="entry name" value="Trypsin-like serine proteases"/>
    <property type="match status" value="1"/>
</dbReference>
<dbReference type="Gene3D" id="2.40.10.120">
    <property type="match status" value="1"/>
</dbReference>
<dbReference type="EMBL" id="VLLL01000008">
    <property type="protein sequence ID" value="TWJ08261.1"/>
    <property type="molecule type" value="Genomic_DNA"/>
</dbReference>
<dbReference type="PANTHER" id="PTHR47691:SF3">
    <property type="entry name" value="HTH-TYPE TRANSCRIPTIONAL REGULATOR RV0890C-RELATED"/>
    <property type="match status" value="1"/>
</dbReference>
<organism evidence="1 2">
    <name type="scientific">Stackebrandtia albiflava</name>
    <dbReference type="NCBI Taxonomy" id="406432"/>
    <lineage>
        <taxon>Bacteria</taxon>
        <taxon>Bacillati</taxon>
        <taxon>Actinomycetota</taxon>
        <taxon>Actinomycetes</taxon>
        <taxon>Glycomycetales</taxon>
        <taxon>Glycomycetaceae</taxon>
        <taxon>Stackebrandtia</taxon>
    </lineage>
</organism>